<organism evidence="1 2">
    <name type="scientific">Pseudolabrys taiwanensis</name>
    <dbReference type="NCBI Taxonomy" id="331696"/>
    <lineage>
        <taxon>Bacteria</taxon>
        <taxon>Pseudomonadati</taxon>
        <taxon>Pseudomonadota</taxon>
        <taxon>Alphaproteobacteria</taxon>
        <taxon>Hyphomicrobiales</taxon>
        <taxon>Xanthobacteraceae</taxon>
        <taxon>Pseudolabrys</taxon>
    </lineage>
</organism>
<dbReference type="SUPFAM" id="SSF81901">
    <property type="entry name" value="HCP-like"/>
    <property type="match status" value="1"/>
</dbReference>
<gene>
    <name evidence="1" type="ORF">DW352_04170</name>
</gene>
<dbReference type="SMART" id="SM00671">
    <property type="entry name" value="SEL1"/>
    <property type="match status" value="1"/>
</dbReference>
<dbReference type="InterPro" id="IPR011990">
    <property type="entry name" value="TPR-like_helical_dom_sf"/>
</dbReference>
<keyword evidence="2" id="KW-1185">Reference proteome</keyword>
<evidence type="ECO:0008006" key="3">
    <source>
        <dbReference type="Google" id="ProtNLM"/>
    </source>
</evidence>
<evidence type="ECO:0000313" key="1">
    <source>
        <dbReference type="EMBL" id="AXK79784.1"/>
    </source>
</evidence>
<accession>A0A345ZS87</accession>
<dbReference type="KEGG" id="ptaw:DW352_04170"/>
<dbReference type="EMBL" id="CP031417">
    <property type="protein sequence ID" value="AXK79784.1"/>
    <property type="molecule type" value="Genomic_DNA"/>
</dbReference>
<name>A0A345ZS87_9HYPH</name>
<dbReference type="AlphaFoldDB" id="A0A345ZS87"/>
<dbReference type="Gene3D" id="1.25.40.10">
    <property type="entry name" value="Tetratricopeptide repeat domain"/>
    <property type="match status" value="1"/>
</dbReference>
<proteinExistence type="predicted"/>
<sequence length="99" mass="10677">MADIEIVASNPEPAGVEDCFGLGMIYSAGAGVPIDLIAAHKWFNIAASRGHQDAARLRREIAELMSDSEIGYAQRAARDWLKTHPQMPAVQSMPMLVAA</sequence>
<dbReference type="InterPro" id="IPR006597">
    <property type="entry name" value="Sel1-like"/>
</dbReference>
<evidence type="ECO:0000313" key="2">
    <source>
        <dbReference type="Proteomes" id="UP000254889"/>
    </source>
</evidence>
<protein>
    <recommendedName>
        <fullName evidence="3">Sel1 repeat family protein</fullName>
    </recommendedName>
</protein>
<dbReference type="RefSeq" id="WP_115688803.1">
    <property type="nucleotide sequence ID" value="NZ_CP031417.1"/>
</dbReference>
<dbReference type="Proteomes" id="UP000254889">
    <property type="component" value="Chromosome"/>
</dbReference>
<reference evidence="1 2" key="1">
    <citation type="submission" date="2018-07" db="EMBL/GenBank/DDBJ databases">
        <authorList>
            <person name="Quirk P.G."/>
            <person name="Krulwich T.A."/>
        </authorList>
    </citation>
    <scope>NUCLEOTIDE SEQUENCE [LARGE SCALE GENOMIC DNA]</scope>
    <source>
        <strain evidence="1 2">CC-BB4</strain>
    </source>
</reference>
<dbReference type="OrthoDB" id="5321503at2"/>